<dbReference type="RefSeq" id="XP_007767289.1">
    <property type="nucleotide sequence ID" value="XM_007769099.1"/>
</dbReference>
<feature type="non-terminal residue" evidence="1">
    <location>
        <position position="1"/>
    </location>
</feature>
<dbReference type="GeneID" id="19206649"/>
<sequence length="69" mass="7893">YDKKRTSFMQENLRCQSITSSLCPINNGKWSELAYIADLTKFFHAVAHNKTEVIAQIIADSMGVNYQDH</sequence>
<feature type="non-terminal residue" evidence="1">
    <location>
        <position position="69"/>
    </location>
</feature>
<dbReference type="OrthoDB" id="539213at2759"/>
<gene>
    <name evidence="1" type="ORF">CONPUDRAFT_28610</name>
</gene>
<evidence type="ECO:0000313" key="2">
    <source>
        <dbReference type="Proteomes" id="UP000053558"/>
    </source>
</evidence>
<organism evidence="1 2">
    <name type="scientific">Coniophora puteana (strain RWD-64-598)</name>
    <name type="common">Brown rot fungus</name>
    <dbReference type="NCBI Taxonomy" id="741705"/>
    <lineage>
        <taxon>Eukaryota</taxon>
        <taxon>Fungi</taxon>
        <taxon>Dikarya</taxon>
        <taxon>Basidiomycota</taxon>
        <taxon>Agaricomycotina</taxon>
        <taxon>Agaricomycetes</taxon>
        <taxon>Agaricomycetidae</taxon>
        <taxon>Boletales</taxon>
        <taxon>Coniophorineae</taxon>
        <taxon>Coniophoraceae</taxon>
        <taxon>Coniophora</taxon>
    </lineage>
</organism>
<dbReference type="AlphaFoldDB" id="A0A5M3MS78"/>
<comment type="caution">
    <text evidence="1">The sequence shown here is derived from an EMBL/GenBank/DDBJ whole genome shotgun (WGS) entry which is preliminary data.</text>
</comment>
<reference evidence="2" key="1">
    <citation type="journal article" date="2012" name="Science">
        <title>The Paleozoic origin of enzymatic lignin decomposition reconstructed from 31 fungal genomes.</title>
        <authorList>
            <person name="Floudas D."/>
            <person name="Binder M."/>
            <person name="Riley R."/>
            <person name="Barry K."/>
            <person name="Blanchette R.A."/>
            <person name="Henrissat B."/>
            <person name="Martinez A.T."/>
            <person name="Otillar R."/>
            <person name="Spatafora J.W."/>
            <person name="Yadav J.S."/>
            <person name="Aerts A."/>
            <person name="Benoit I."/>
            <person name="Boyd A."/>
            <person name="Carlson A."/>
            <person name="Copeland A."/>
            <person name="Coutinho P.M."/>
            <person name="de Vries R.P."/>
            <person name="Ferreira P."/>
            <person name="Findley K."/>
            <person name="Foster B."/>
            <person name="Gaskell J."/>
            <person name="Glotzer D."/>
            <person name="Gorecki P."/>
            <person name="Heitman J."/>
            <person name="Hesse C."/>
            <person name="Hori C."/>
            <person name="Igarashi K."/>
            <person name="Jurgens J.A."/>
            <person name="Kallen N."/>
            <person name="Kersten P."/>
            <person name="Kohler A."/>
            <person name="Kuees U."/>
            <person name="Kumar T.K.A."/>
            <person name="Kuo A."/>
            <person name="LaButti K."/>
            <person name="Larrondo L.F."/>
            <person name="Lindquist E."/>
            <person name="Ling A."/>
            <person name="Lombard V."/>
            <person name="Lucas S."/>
            <person name="Lundell T."/>
            <person name="Martin R."/>
            <person name="McLaughlin D.J."/>
            <person name="Morgenstern I."/>
            <person name="Morin E."/>
            <person name="Murat C."/>
            <person name="Nagy L.G."/>
            <person name="Nolan M."/>
            <person name="Ohm R.A."/>
            <person name="Patyshakuliyeva A."/>
            <person name="Rokas A."/>
            <person name="Ruiz-Duenas F.J."/>
            <person name="Sabat G."/>
            <person name="Salamov A."/>
            <person name="Samejima M."/>
            <person name="Schmutz J."/>
            <person name="Slot J.C."/>
            <person name="St John F."/>
            <person name="Stenlid J."/>
            <person name="Sun H."/>
            <person name="Sun S."/>
            <person name="Syed K."/>
            <person name="Tsang A."/>
            <person name="Wiebenga A."/>
            <person name="Young D."/>
            <person name="Pisabarro A."/>
            <person name="Eastwood D.C."/>
            <person name="Martin F."/>
            <person name="Cullen D."/>
            <person name="Grigoriev I.V."/>
            <person name="Hibbett D.S."/>
        </authorList>
    </citation>
    <scope>NUCLEOTIDE SEQUENCE [LARGE SCALE GENOMIC DNA]</scope>
    <source>
        <strain evidence="2">RWD-64-598 SS2</strain>
    </source>
</reference>
<dbReference type="OMA" id="CPINNGK"/>
<dbReference type="Proteomes" id="UP000053558">
    <property type="component" value="Unassembled WGS sequence"/>
</dbReference>
<keyword evidence="2" id="KW-1185">Reference proteome</keyword>
<evidence type="ECO:0000313" key="1">
    <source>
        <dbReference type="EMBL" id="EIW82012.1"/>
    </source>
</evidence>
<dbReference type="KEGG" id="cput:CONPUDRAFT_28610"/>
<protein>
    <submittedName>
        <fullName evidence="1">Uncharacterized protein</fullName>
    </submittedName>
</protein>
<accession>A0A5M3MS78</accession>
<proteinExistence type="predicted"/>
<dbReference type="EMBL" id="JH711577">
    <property type="protein sequence ID" value="EIW82012.1"/>
    <property type="molecule type" value="Genomic_DNA"/>
</dbReference>
<name>A0A5M3MS78_CONPW</name>